<evidence type="ECO:0000313" key="1">
    <source>
        <dbReference type="EMBL" id="KXZ51168.1"/>
    </source>
</evidence>
<reference evidence="2" key="1">
    <citation type="journal article" date="2016" name="Nat. Commun.">
        <title>The Gonium pectorale genome demonstrates co-option of cell cycle regulation during the evolution of multicellularity.</title>
        <authorList>
            <person name="Hanschen E.R."/>
            <person name="Marriage T.N."/>
            <person name="Ferris P.J."/>
            <person name="Hamaji T."/>
            <person name="Toyoda A."/>
            <person name="Fujiyama A."/>
            <person name="Neme R."/>
            <person name="Noguchi H."/>
            <person name="Minakuchi Y."/>
            <person name="Suzuki M."/>
            <person name="Kawai-Toyooka H."/>
            <person name="Smith D.R."/>
            <person name="Sparks H."/>
            <person name="Anderson J."/>
            <person name="Bakaric R."/>
            <person name="Luria V."/>
            <person name="Karger A."/>
            <person name="Kirschner M.W."/>
            <person name="Durand P.M."/>
            <person name="Michod R.E."/>
            <person name="Nozaki H."/>
            <person name="Olson B.J."/>
        </authorList>
    </citation>
    <scope>NUCLEOTIDE SEQUENCE [LARGE SCALE GENOMIC DNA]</scope>
    <source>
        <strain evidence="2">NIES-2863</strain>
    </source>
</reference>
<dbReference type="GO" id="GO:0004620">
    <property type="term" value="F:phospholipase activity"/>
    <property type="evidence" value="ECO:0007669"/>
    <property type="project" value="TreeGrafter"/>
</dbReference>
<keyword evidence="2" id="KW-1185">Reference proteome</keyword>
<proteinExistence type="predicted"/>
<dbReference type="GO" id="GO:0016020">
    <property type="term" value="C:membrane"/>
    <property type="evidence" value="ECO:0007669"/>
    <property type="project" value="TreeGrafter"/>
</dbReference>
<dbReference type="Gene3D" id="1.25.40.20">
    <property type="entry name" value="Ankyrin repeat-containing domain"/>
    <property type="match status" value="1"/>
</dbReference>
<dbReference type="GO" id="GO:0046513">
    <property type="term" value="P:ceramide biosynthetic process"/>
    <property type="evidence" value="ECO:0007669"/>
    <property type="project" value="TreeGrafter"/>
</dbReference>
<evidence type="ECO:0008006" key="3">
    <source>
        <dbReference type="Google" id="ProtNLM"/>
    </source>
</evidence>
<dbReference type="GO" id="GO:0071944">
    <property type="term" value="C:cell periphery"/>
    <property type="evidence" value="ECO:0007669"/>
    <property type="project" value="TreeGrafter"/>
</dbReference>
<dbReference type="GO" id="GO:0005783">
    <property type="term" value="C:endoplasmic reticulum"/>
    <property type="evidence" value="ECO:0007669"/>
    <property type="project" value="TreeGrafter"/>
</dbReference>
<dbReference type="EMBL" id="LSYV01000014">
    <property type="protein sequence ID" value="KXZ51168.1"/>
    <property type="molecule type" value="Genomic_DNA"/>
</dbReference>
<dbReference type="InterPro" id="IPR036770">
    <property type="entry name" value="Ankyrin_rpt-contain_sf"/>
</dbReference>
<comment type="caution">
    <text evidence="1">The sequence shown here is derived from an EMBL/GenBank/DDBJ whole genome shotgun (WGS) entry which is preliminary data.</text>
</comment>
<protein>
    <recommendedName>
        <fullName evidence="3">Ankyrin repeat domain-containing protein</fullName>
    </recommendedName>
</protein>
<dbReference type="Proteomes" id="UP000075714">
    <property type="component" value="Unassembled WGS sequence"/>
</dbReference>
<dbReference type="SUPFAM" id="SSF48403">
    <property type="entry name" value="Ankyrin repeat"/>
    <property type="match status" value="1"/>
</dbReference>
<dbReference type="PANTHER" id="PTHR12393:SF6">
    <property type="entry name" value="SPHINGOMYELIN PHOSPHODIESTERASE 2"/>
    <property type="match status" value="1"/>
</dbReference>
<evidence type="ECO:0000313" key="2">
    <source>
        <dbReference type="Proteomes" id="UP000075714"/>
    </source>
</evidence>
<dbReference type="AlphaFoldDB" id="A0A150GN18"/>
<dbReference type="GO" id="GO:0030149">
    <property type="term" value="P:sphingolipid catabolic process"/>
    <property type="evidence" value="ECO:0007669"/>
    <property type="project" value="TreeGrafter"/>
</dbReference>
<sequence>MAALEAEVAASPRDAAPPPPHIWLSELVERFASFLHPNDVICTLRRVDKATAEQFRGRPEFASVRLSQPAPPHAFSARWAAPGATRDLTLARRKQLLSLTAASGVVANLDVAIEAVGYTPDEYELRILPRAAAAAGHVDAVIRLLDLACSQGIWYVVEAVASSALAAAAQAGRTAVCETLISCVGAQGILKPGHVAAALSGGQPETAEWLLQQLPEGAIGPGDSLAPLGPAVCSQLLRAAAEGCDLAALSSLRRRCNDVPLPPGAAGTFVSSAAASPTADWQAKVEWAESQLPPDGFPQQKSLVWPVACPDADLRLAWLLDRGYLADGATVNAALTSGVSLAALQLLLARGLRPDPRAVEEAAHGGRLEALKTLREHGCPLDARAVMRRAAVGGQLPVLVWAVEELGASVQDQWMGPTTSRFCDLEALQWLQQRGCRLDVAEVCLGAARRGDLPALAWAMEELRATPARVTCLMDAAAAAGSVELMAWLRERGCFMYRCTFQRAAGSGCVAALEWLAEQGCAMPRDGGPYDVADNYGDLAILRCLTALGCPRR</sequence>
<accession>A0A150GN18</accession>
<dbReference type="OrthoDB" id="540955at2759"/>
<organism evidence="1 2">
    <name type="scientific">Gonium pectorale</name>
    <name type="common">Green alga</name>
    <dbReference type="NCBI Taxonomy" id="33097"/>
    <lineage>
        <taxon>Eukaryota</taxon>
        <taxon>Viridiplantae</taxon>
        <taxon>Chlorophyta</taxon>
        <taxon>core chlorophytes</taxon>
        <taxon>Chlorophyceae</taxon>
        <taxon>CS clade</taxon>
        <taxon>Chlamydomonadales</taxon>
        <taxon>Volvocaceae</taxon>
        <taxon>Gonium</taxon>
    </lineage>
</organism>
<dbReference type="PANTHER" id="PTHR12393">
    <property type="entry name" value="SPHINGOMYELIN PHOSPHODIESTERASE RELATED"/>
    <property type="match status" value="1"/>
</dbReference>
<name>A0A150GN18_GONPE</name>
<gene>
    <name evidence="1" type="ORF">GPECTOR_13g655</name>
</gene>